<dbReference type="Gene3D" id="3.30.450.20">
    <property type="entry name" value="PAS domain"/>
    <property type="match status" value="1"/>
</dbReference>
<feature type="domain" description="CheB-type methylesterase" evidence="8">
    <location>
        <begin position="28"/>
        <end position="217"/>
    </location>
</feature>
<protein>
    <recommendedName>
        <fullName evidence="2">protein-glutamate O-methyltransferase</fullName>
        <ecNumber evidence="2">2.1.1.80</ecNumber>
    </recommendedName>
</protein>
<evidence type="ECO:0000256" key="5">
    <source>
        <dbReference type="ARBA" id="ARBA00022691"/>
    </source>
</evidence>
<dbReference type="InterPro" id="IPR036804">
    <property type="entry name" value="CheR_N_sf"/>
</dbReference>
<feature type="compositionally biased region" description="Polar residues" evidence="7">
    <location>
        <begin position="703"/>
        <end position="719"/>
    </location>
</feature>
<evidence type="ECO:0000256" key="3">
    <source>
        <dbReference type="ARBA" id="ARBA00022603"/>
    </source>
</evidence>
<dbReference type="Gene3D" id="3.40.50.150">
    <property type="entry name" value="Vaccinia Virus protein VP39"/>
    <property type="match status" value="1"/>
</dbReference>
<reference evidence="11" key="1">
    <citation type="journal article" date="2019" name="Int. J. Syst. Evol. Microbiol.">
        <title>The Global Catalogue of Microorganisms (GCM) 10K type strain sequencing project: providing services to taxonomists for standard genome sequencing and annotation.</title>
        <authorList>
            <consortium name="The Broad Institute Genomics Platform"/>
            <consortium name="The Broad Institute Genome Sequencing Center for Infectious Disease"/>
            <person name="Wu L."/>
            <person name="Ma J."/>
        </authorList>
    </citation>
    <scope>NUCLEOTIDE SEQUENCE [LARGE SCALE GENOMIC DNA]</scope>
    <source>
        <strain evidence="11">KCTC 52232</strain>
    </source>
</reference>
<keyword evidence="5" id="KW-0949">S-adenosyl-L-methionine</keyword>
<dbReference type="InterPro" id="IPR022642">
    <property type="entry name" value="CheR_C"/>
</dbReference>
<keyword evidence="3" id="KW-0489">Methyltransferase</keyword>
<dbReference type="InterPro" id="IPR050903">
    <property type="entry name" value="Bact_Chemotaxis_MeTrfase"/>
</dbReference>
<feature type="region of interest" description="Disordered" evidence="7">
    <location>
        <begin position="1"/>
        <end position="25"/>
    </location>
</feature>
<dbReference type="PANTHER" id="PTHR24422">
    <property type="entry name" value="CHEMOTAXIS PROTEIN METHYLTRANSFERASE"/>
    <property type="match status" value="1"/>
</dbReference>
<name>A0ABW5XQJ0_9SPHI</name>
<feature type="domain" description="CheR-type methyltransferase" evidence="9">
    <location>
        <begin position="237"/>
        <end position="496"/>
    </location>
</feature>
<dbReference type="PRINTS" id="PR00996">
    <property type="entry name" value="CHERMTFRASE"/>
</dbReference>
<dbReference type="InterPro" id="IPR035909">
    <property type="entry name" value="CheB_C"/>
</dbReference>
<dbReference type="Gene3D" id="3.40.50.180">
    <property type="entry name" value="Methylesterase CheB, C-terminal domain"/>
    <property type="match status" value="1"/>
</dbReference>
<dbReference type="PANTHER" id="PTHR24422:SF27">
    <property type="entry name" value="PROTEIN-GLUTAMATE O-METHYLTRANSFERASE"/>
    <property type="match status" value="1"/>
</dbReference>
<dbReference type="InterPro" id="IPR000673">
    <property type="entry name" value="Sig_transdc_resp-reg_Me-estase"/>
</dbReference>
<dbReference type="SUPFAM" id="SSF47757">
    <property type="entry name" value="Chemotaxis receptor methyltransferase CheR, N-terminal domain"/>
    <property type="match status" value="1"/>
</dbReference>
<feature type="active site" evidence="6">
    <location>
        <position position="40"/>
    </location>
</feature>
<dbReference type="PROSITE" id="PS50123">
    <property type="entry name" value="CHER"/>
    <property type="match status" value="1"/>
</dbReference>
<dbReference type="Pfam" id="PF01739">
    <property type="entry name" value="CheR"/>
    <property type="match status" value="1"/>
</dbReference>
<dbReference type="Pfam" id="PF03705">
    <property type="entry name" value="CheR_N"/>
    <property type="match status" value="1"/>
</dbReference>
<evidence type="ECO:0000256" key="2">
    <source>
        <dbReference type="ARBA" id="ARBA00012534"/>
    </source>
</evidence>
<dbReference type="SMART" id="SM00091">
    <property type="entry name" value="PAS"/>
    <property type="match status" value="3"/>
</dbReference>
<dbReference type="SUPFAM" id="SSF53335">
    <property type="entry name" value="S-adenosyl-L-methionine-dependent methyltransferases"/>
    <property type="match status" value="1"/>
</dbReference>
<comment type="caution">
    <text evidence="10">The sequence shown here is derived from an EMBL/GenBank/DDBJ whole genome shotgun (WGS) entry which is preliminary data.</text>
</comment>
<dbReference type="InterPro" id="IPR029063">
    <property type="entry name" value="SAM-dependent_MTases_sf"/>
</dbReference>
<accession>A0ABW5XQJ0</accession>
<dbReference type="CDD" id="cd16434">
    <property type="entry name" value="CheB-CheR_fusion"/>
    <property type="match status" value="1"/>
</dbReference>
<evidence type="ECO:0000313" key="11">
    <source>
        <dbReference type="Proteomes" id="UP001597601"/>
    </source>
</evidence>
<feature type="compositionally biased region" description="Basic and acidic residues" evidence="7">
    <location>
        <begin position="1"/>
        <end position="12"/>
    </location>
</feature>
<dbReference type="SMART" id="SM00138">
    <property type="entry name" value="MeTrc"/>
    <property type="match status" value="1"/>
</dbReference>
<feature type="region of interest" description="Disordered" evidence="7">
    <location>
        <begin position="696"/>
        <end position="720"/>
    </location>
</feature>
<evidence type="ECO:0000259" key="8">
    <source>
        <dbReference type="PROSITE" id="PS50122"/>
    </source>
</evidence>
<feature type="active site" evidence="6">
    <location>
        <position position="159"/>
    </location>
</feature>
<dbReference type="Pfam" id="PF01339">
    <property type="entry name" value="CheB_methylest"/>
    <property type="match status" value="1"/>
</dbReference>
<dbReference type="Proteomes" id="UP001597601">
    <property type="component" value="Unassembled WGS sequence"/>
</dbReference>
<evidence type="ECO:0000256" key="1">
    <source>
        <dbReference type="ARBA" id="ARBA00001541"/>
    </source>
</evidence>
<evidence type="ECO:0000259" key="9">
    <source>
        <dbReference type="PROSITE" id="PS50123"/>
    </source>
</evidence>
<dbReference type="InterPro" id="IPR022641">
    <property type="entry name" value="CheR_N"/>
</dbReference>
<keyword evidence="4" id="KW-0808">Transferase</keyword>
<comment type="catalytic activity">
    <reaction evidence="1">
        <text>L-glutamyl-[protein] + S-adenosyl-L-methionine = [protein]-L-glutamate 5-O-methyl ester + S-adenosyl-L-homocysteine</text>
        <dbReference type="Rhea" id="RHEA:24452"/>
        <dbReference type="Rhea" id="RHEA-COMP:10208"/>
        <dbReference type="Rhea" id="RHEA-COMP:10311"/>
        <dbReference type="ChEBI" id="CHEBI:29973"/>
        <dbReference type="ChEBI" id="CHEBI:57856"/>
        <dbReference type="ChEBI" id="CHEBI:59789"/>
        <dbReference type="ChEBI" id="CHEBI:82795"/>
        <dbReference type="EC" id="2.1.1.80"/>
    </reaction>
</comment>
<keyword evidence="11" id="KW-1185">Reference proteome</keyword>
<dbReference type="SUPFAM" id="SSF55785">
    <property type="entry name" value="PYP-like sensor domain (PAS domain)"/>
    <property type="match status" value="1"/>
</dbReference>
<dbReference type="InterPro" id="IPR000014">
    <property type="entry name" value="PAS"/>
</dbReference>
<evidence type="ECO:0000256" key="7">
    <source>
        <dbReference type="SAM" id="MobiDB-lite"/>
    </source>
</evidence>
<organism evidence="10 11">
    <name type="scientific">Mucilaginibacter antarcticus</name>
    <dbReference type="NCBI Taxonomy" id="1855725"/>
    <lineage>
        <taxon>Bacteria</taxon>
        <taxon>Pseudomonadati</taxon>
        <taxon>Bacteroidota</taxon>
        <taxon>Sphingobacteriia</taxon>
        <taxon>Sphingobacteriales</taxon>
        <taxon>Sphingobacteriaceae</taxon>
        <taxon>Mucilaginibacter</taxon>
    </lineage>
</organism>
<dbReference type="PROSITE" id="PS50122">
    <property type="entry name" value="CHEB"/>
    <property type="match status" value="1"/>
</dbReference>
<gene>
    <name evidence="10" type="ORF">ACFSYC_13530</name>
</gene>
<keyword evidence="6" id="KW-0145">Chemotaxis</keyword>
<feature type="active site" evidence="6">
    <location>
        <position position="67"/>
    </location>
</feature>
<sequence length="985" mass="111636">MPEKQKSEKKEIMPTTVRKPNSTLRQPRGKAFPIIAIGGSAGAFPALEKFFTHMPADSGMAFVIIMHLDPNHKGQIADILRNYTHMPVHEATDGLPVEPDQIYVIPPNKDMGIHNRKLLLLNFTAPNGFRQPIDYFFQSLADDQWNRAVSIVLSGMGSDGETGVRMIKEKLGMAMVQDPDTAQYNSMPKASIGTNLVDYILAPEEMPIKLIQYLNHPVLSEEPTEQARSEIRNTNSIQKILMLLRSQTGHDFSLYKKSTINRRIDRRVAFHQLPDYVHYVNYLRENPQEIDVLFNELLIGVTKFFRDAPAFVSLKNKLSDLIHQKKANDPIRVWIAGCSTGEEAYSVAMLLMECVDELGKKKMPRIQLFATDLDQEAIEHARQGMYHGNIATDVSPERLERFFIKTEGYYTVKKDLREMIVFAQHNLIKDAPFTRLDLLSCRNVMIYLTNELQKKIIPVYHYSLNNKGIMFMGPAETIGGFTELFTSIDPKWKLFERKEGSAALNKMIDFPFHVAKQPAAVLRVEEFERSSANKFSVAETFNKIVLENFSPLSVLINDKGDILYSNGKSGNYLQMPRGEALMNIHKMAREELRYVLGNVIHQARSQKGLVSLHEIKIPDGSEIKLVSLHASPLEDTGLQGMMLVVIEERGVVKKSSKKGAAINSGRNLAAEDMEKELVYTKQQLNSTIEQMETSLEELKSTNEELQSTNEELQSTNEESLTTKEEMQSLNEELMTVNVQYQAKAEELSLLNNDMKNLLDATEIGTVFLNNNLEILRYTPPIKKMFNIIPADIGRSLSDIVSTFDFDPIKEAIGEVIDRLATQELEIKTKNDDWYTVRIMPYRTLDNFISGAVLTFTLITLHKQMEFKLNAYQNYAAGIISRFLYPALQLDKDLLVTAVNDSFLQTFSVSKKLLTAESFDKFIAHHWKSAELTALVLESSLTSKEVSGNYQINGNTYKLLTSPFVDTMTGLALNILITLQPVDKER</sequence>
<evidence type="ECO:0000256" key="4">
    <source>
        <dbReference type="ARBA" id="ARBA00022679"/>
    </source>
</evidence>
<evidence type="ECO:0000256" key="6">
    <source>
        <dbReference type="PROSITE-ProRule" id="PRU00050"/>
    </source>
</evidence>
<dbReference type="InterPro" id="IPR035965">
    <property type="entry name" value="PAS-like_dom_sf"/>
</dbReference>
<proteinExistence type="predicted"/>
<dbReference type="Gene3D" id="1.10.155.10">
    <property type="entry name" value="Chemotaxis receptor methyltransferase CheR, N-terminal domain"/>
    <property type="match status" value="1"/>
</dbReference>
<dbReference type="RefSeq" id="WP_377128551.1">
    <property type="nucleotide sequence ID" value="NZ_JBHUON010000016.1"/>
</dbReference>
<keyword evidence="6" id="KW-0378">Hydrolase</keyword>
<dbReference type="SUPFAM" id="SSF52738">
    <property type="entry name" value="Methylesterase CheB, C-terminal domain"/>
    <property type="match status" value="1"/>
</dbReference>
<dbReference type="EC" id="2.1.1.80" evidence="2"/>
<dbReference type="InterPro" id="IPR000780">
    <property type="entry name" value="CheR_MeTrfase"/>
</dbReference>
<dbReference type="EMBL" id="JBHUON010000016">
    <property type="protein sequence ID" value="MFD2865715.1"/>
    <property type="molecule type" value="Genomic_DNA"/>
</dbReference>
<dbReference type="Pfam" id="PF13596">
    <property type="entry name" value="PAS_10"/>
    <property type="match status" value="1"/>
</dbReference>
<evidence type="ECO:0000313" key="10">
    <source>
        <dbReference type="EMBL" id="MFD2865715.1"/>
    </source>
</evidence>